<keyword evidence="2" id="KW-1185">Reference proteome</keyword>
<gene>
    <name evidence="1 3" type="ORF">BDZ99DRAFT_193167</name>
</gene>
<sequence>MHSLLDNNPIPRVSTEETSGFDVTLDLENLQLSSSDANEPSNVESFQNHELQVAADAKYAAELFAEAEENEEEAAAVEGRVDLLVLPDEDSSADQSALAHPDLQTHIGTPRRTITGRKELPSRLTFAPWPFLDLTGRLPNLLASSWRQPSTSLIGSNQMVYLWIIYNLPKSRIFNFSSLRP</sequence>
<dbReference type="AlphaFoldDB" id="A0A6A6Z2N2"/>
<dbReference type="EMBL" id="MU003694">
    <property type="protein sequence ID" value="KAF2815260.1"/>
    <property type="molecule type" value="Genomic_DNA"/>
</dbReference>
<reference evidence="3" key="2">
    <citation type="submission" date="2020-04" db="EMBL/GenBank/DDBJ databases">
        <authorList>
            <consortium name="NCBI Genome Project"/>
        </authorList>
    </citation>
    <scope>NUCLEOTIDE SEQUENCE</scope>
    <source>
        <strain evidence="3">CBS 304.34</strain>
    </source>
</reference>
<dbReference type="GeneID" id="54454062"/>
<reference evidence="1 3" key="1">
    <citation type="journal article" date="2020" name="Stud. Mycol.">
        <title>101 Dothideomycetes genomes: a test case for predicting lifestyles and emergence of pathogens.</title>
        <authorList>
            <person name="Haridas S."/>
            <person name="Albert R."/>
            <person name="Binder M."/>
            <person name="Bloem J."/>
            <person name="Labutti K."/>
            <person name="Salamov A."/>
            <person name="Andreopoulos B."/>
            <person name="Baker S."/>
            <person name="Barry K."/>
            <person name="Bills G."/>
            <person name="Bluhm B."/>
            <person name="Cannon C."/>
            <person name="Castanera R."/>
            <person name="Culley D."/>
            <person name="Daum C."/>
            <person name="Ezra D."/>
            <person name="Gonzalez J."/>
            <person name="Henrissat B."/>
            <person name="Kuo A."/>
            <person name="Liang C."/>
            <person name="Lipzen A."/>
            <person name="Lutzoni F."/>
            <person name="Magnuson J."/>
            <person name="Mondo S."/>
            <person name="Nolan M."/>
            <person name="Ohm R."/>
            <person name="Pangilinan J."/>
            <person name="Park H.-J."/>
            <person name="Ramirez L."/>
            <person name="Alfaro M."/>
            <person name="Sun H."/>
            <person name="Tritt A."/>
            <person name="Yoshinaga Y."/>
            <person name="Zwiers L.-H."/>
            <person name="Turgeon B."/>
            <person name="Goodwin S."/>
            <person name="Spatafora J."/>
            <person name="Crous P."/>
            <person name="Grigoriev I."/>
        </authorList>
    </citation>
    <scope>NUCLEOTIDE SEQUENCE</scope>
    <source>
        <strain evidence="1 3">CBS 304.34</strain>
    </source>
</reference>
<evidence type="ECO:0000313" key="2">
    <source>
        <dbReference type="Proteomes" id="UP000504636"/>
    </source>
</evidence>
<organism evidence="1">
    <name type="scientific">Mytilinidion resinicola</name>
    <dbReference type="NCBI Taxonomy" id="574789"/>
    <lineage>
        <taxon>Eukaryota</taxon>
        <taxon>Fungi</taxon>
        <taxon>Dikarya</taxon>
        <taxon>Ascomycota</taxon>
        <taxon>Pezizomycotina</taxon>
        <taxon>Dothideomycetes</taxon>
        <taxon>Pleosporomycetidae</taxon>
        <taxon>Mytilinidiales</taxon>
        <taxon>Mytilinidiaceae</taxon>
        <taxon>Mytilinidion</taxon>
    </lineage>
</organism>
<protein>
    <submittedName>
        <fullName evidence="1 3">Uncharacterized protein</fullName>
    </submittedName>
</protein>
<reference evidence="3" key="3">
    <citation type="submission" date="2025-04" db="UniProtKB">
        <authorList>
            <consortium name="RefSeq"/>
        </authorList>
    </citation>
    <scope>IDENTIFICATION</scope>
    <source>
        <strain evidence="3">CBS 304.34</strain>
    </source>
</reference>
<evidence type="ECO:0000313" key="1">
    <source>
        <dbReference type="EMBL" id="KAF2815260.1"/>
    </source>
</evidence>
<dbReference type="Proteomes" id="UP000504636">
    <property type="component" value="Unplaced"/>
</dbReference>
<name>A0A6A6Z2N2_9PEZI</name>
<evidence type="ECO:0000313" key="3">
    <source>
        <dbReference type="RefSeq" id="XP_033582224.1"/>
    </source>
</evidence>
<dbReference type="RefSeq" id="XP_033582224.1">
    <property type="nucleotide sequence ID" value="XM_033713169.1"/>
</dbReference>
<accession>A0A6A6Z2N2</accession>
<proteinExistence type="predicted"/>